<gene>
    <name evidence="6" type="primary">mdh</name>
    <name evidence="6" type="ORF">LMG8286_00645</name>
</gene>
<dbReference type="GO" id="GO:0030060">
    <property type="term" value="F:L-malate dehydrogenase (NAD+) activity"/>
    <property type="evidence" value="ECO:0007669"/>
    <property type="project" value="UniProtKB-EC"/>
</dbReference>
<evidence type="ECO:0000313" key="6">
    <source>
        <dbReference type="EMBL" id="CAD7286998.1"/>
    </source>
</evidence>
<protein>
    <submittedName>
        <fullName evidence="6">Malate dehydrogenase</fullName>
        <ecNumber evidence="6">1.1.1.37</ecNumber>
    </submittedName>
</protein>
<feature type="domain" description="Lactate/malate dehydrogenase C-terminal" evidence="5">
    <location>
        <begin position="145"/>
        <end position="291"/>
    </location>
</feature>
<dbReference type="Pfam" id="PF02866">
    <property type="entry name" value="Ldh_1_C"/>
    <property type="match status" value="1"/>
</dbReference>
<evidence type="ECO:0000256" key="2">
    <source>
        <dbReference type="ARBA" id="ARBA00023027"/>
    </source>
</evidence>
<dbReference type="SUPFAM" id="SSF51735">
    <property type="entry name" value="NAD(P)-binding Rossmann-fold domains"/>
    <property type="match status" value="1"/>
</dbReference>
<sequence>MKISVIGAGNVGASTAYALAMRGVCDELAMVDIFGTTAQSKAMDIAQSVHVFNKNLKVLGGDDYALIANSDIVVMTAGSPRKPGQTREDLLLINAKVLDMAVKNIVKYAPNAFIVVVTNPLDVMVYLAYEFSGFAKNRIIGMAGELDSARLNYEISTLKGEFCSSSKVVGAHNDKMIISKNYLSTNLNDDELAHIDSQTRNGGAKFVNLVGTSAFYAPAAGAVKICEAIKNDTNELQSVSIVLDGFACGRLAKIGKNGVGEVSEFNLTDKENESLKASEVEIVQNIKFIKENL</sequence>
<feature type="domain" description="Lactate/malate dehydrogenase N-terminal" evidence="4">
    <location>
        <begin position="1"/>
        <end position="141"/>
    </location>
</feature>
<reference evidence="6 7" key="1">
    <citation type="submission" date="2020-11" db="EMBL/GenBank/DDBJ databases">
        <authorList>
            <person name="Peeters C."/>
        </authorList>
    </citation>
    <scope>NUCLEOTIDE SEQUENCE [LARGE SCALE GENOMIC DNA]</scope>
    <source>
        <strain evidence="6 7">LMG 8286</strain>
    </source>
</reference>
<proteinExistence type="inferred from homology"/>
<evidence type="ECO:0000256" key="1">
    <source>
        <dbReference type="ARBA" id="ARBA00023002"/>
    </source>
</evidence>
<dbReference type="SUPFAM" id="SSF56327">
    <property type="entry name" value="LDH C-terminal domain-like"/>
    <property type="match status" value="1"/>
</dbReference>
<keyword evidence="7" id="KW-1185">Reference proteome</keyword>
<comment type="similarity">
    <text evidence="3">Belongs to the LDH/MDH superfamily.</text>
</comment>
<evidence type="ECO:0000259" key="4">
    <source>
        <dbReference type="Pfam" id="PF00056"/>
    </source>
</evidence>
<dbReference type="EMBL" id="CAJHOE010000001">
    <property type="protein sequence ID" value="CAD7286998.1"/>
    <property type="molecule type" value="Genomic_DNA"/>
</dbReference>
<dbReference type="InterPro" id="IPR015955">
    <property type="entry name" value="Lactate_DH/Glyco_Ohase_4_C"/>
</dbReference>
<evidence type="ECO:0000313" key="7">
    <source>
        <dbReference type="Proteomes" id="UP000789359"/>
    </source>
</evidence>
<dbReference type="PIRSF" id="PIRSF000102">
    <property type="entry name" value="Lac_mal_DH"/>
    <property type="match status" value="1"/>
</dbReference>
<dbReference type="RefSeq" id="WP_230056418.1">
    <property type="nucleotide sequence ID" value="NZ_CAJHOE010000001.1"/>
</dbReference>
<keyword evidence="2" id="KW-0520">NAD</keyword>
<dbReference type="PANTHER" id="PTHR43128">
    <property type="entry name" value="L-2-HYDROXYCARBOXYLATE DEHYDROGENASE (NAD(P)(+))"/>
    <property type="match status" value="1"/>
</dbReference>
<evidence type="ECO:0000259" key="5">
    <source>
        <dbReference type="Pfam" id="PF02866"/>
    </source>
</evidence>
<dbReference type="PRINTS" id="PR00086">
    <property type="entry name" value="LLDHDRGNASE"/>
</dbReference>
<evidence type="ECO:0000256" key="3">
    <source>
        <dbReference type="RuleBase" id="RU003369"/>
    </source>
</evidence>
<accession>A0ABN7K366</accession>
<dbReference type="EC" id="1.1.1.37" evidence="6"/>
<dbReference type="Pfam" id="PF00056">
    <property type="entry name" value="Ldh_1_N"/>
    <property type="match status" value="1"/>
</dbReference>
<comment type="caution">
    <text evidence="6">The sequence shown here is derived from an EMBL/GenBank/DDBJ whole genome shotgun (WGS) entry which is preliminary data.</text>
</comment>
<name>A0ABN7K366_9BACT</name>
<dbReference type="InterPro" id="IPR036291">
    <property type="entry name" value="NAD(P)-bd_dom_sf"/>
</dbReference>
<organism evidence="6 7">
    <name type="scientific">Campylobacter suis</name>
    <dbReference type="NCBI Taxonomy" id="2790657"/>
    <lineage>
        <taxon>Bacteria</taxon>
        <taxon>Pseudomonadati</taxon>
        <taxon>Campylobacterota</taxon>
        <taxon>Epsilonproteobacteria</taxon>
        <taxon>Campylobacterales</taxon>
        <taxon>Campylobacteraceae</taxon>
        <taxon>Campylobacter</taxon>
    </lineage>
</organism>
<dbReference type="Proteomes" id="UP000789359">
    <property type="component" value="Unassembled WGS sequence"/>
</dbReference>
<dbReference type="InterPro" id="IPR022383">
    <property type="entry name" value="Lactate/malate_DH_C"/>
</dbReference>
<dbReference type="Gene3D" id="3.90.110.10">
    <property type="entry name" value="Lactate dehydrogenase/glycoside hydrolase, family 4, C-terminal"/>
    <property type="match status" value="1"/>
</dbReference>
<dbReference type="Gene3D" id="3.40.50.720">
    <property type="entry name" value="NAD(P)-binding Rossmann-like Domain"/>
    <property type="match status" value="1"/>
</dbReference>
<dbReference type="InterPro" id="IPR001236">
    <property type="entry name" value="Lactate/malate_DH_N"/>
</dbReference>
<keyword evidence="1 3" id="KW-0560">Oxidoreductase</keyword>
<dbReference type="InterPro" id="IPR001557">
    <property type="entry name" value="L-lactate/malate_DH"/>
</dbReference>
<dbReference type="PANTHER" id="PTHR43128:SF16">
    <property type="entry name" value="L-LACTATE DEHYDROGENASE"/>
    <property type="match status" value="1"/>
</dbReference>